<sequence length="373" mass="39862">MSAIDRGSAASDEAFMREAIELAERGLGLVEPNPMVGCVIVSPRGEVVGRGWHGRFGGPHAEVEALQQAGEQARGSTLYVTLEPCSHFGKTPPCADAVIAAGVARVVAAMTDPFPKVQGGGFAKLRSAGIAVESGVCEAEARALCAPYLKLVTRGMPWVIAKWAMTLDGKIATRSGYSQWISCSQSRELVHGIRGRVDGIMVGRRTVELDDPLLTARPPGKRTPARIVLDSQARLQNSTQLVRTARQSPVLVVTGPEADDKEIRRLSMAGCEVLPFLAATHFERLLELLSELGRRQMTNILVEGGAKLLGSLLDARLVDEVHVFIAPKLFGGERAPGPVAGAGVEQVASALELRNLKIDQIGTDLYVSGRLHK</sequence>
<dbReference type="InterPro" id="IPR002734">
    <property type="entry name" value="RibDG_C"/>
</dbReference>
<gene>
    <name evidence="18" type="ordered locus">Psta_1878</name>
</gene>
<name>D2QZR9_PIRSD</name>
<dbReference type="STRING" id="530564.Psta_1878"/>
<dbReference type="InterPro" id="IPR011549">
    <property type="entry name" value="RibD_C"/>
</dbReference>
<evidence type="ECO:0000313" key="18">
    <source>
        <dbReference type="EMBL" id="ADB16552.1"/>
    </source>
</evidence>
<dbReference type="InterPro" id="IPR002125">
    <property type="entry name" value="CMP_dCMP_dom"/>
</dbReference>
<dbReference type="GO" id="GO:0009231">
    <property type="term" value="P:riboflavin biosynthetic process"/>
    <property type="evidence" value="ECO:0007669"/>
    <property type="project" value="UniProtKB-UniPathway"/>
</dbReference>
<evidence type="ECO:0000256" key="1">
    <source>
        <dbReference type="ARBA" id="ARBA00002151"/>
    </source>
</evidence>
<dbReference type="GO" id="GO:0008835">
    <property type="term" value="F:diaminohydroxyphosphoribosylaminopyrimidine deaminase activity"/>
    <property type="evidence" value="ECO:0007669"/>
    <property type="project" value="UniProtKB-EC"/>
</dbReference>
<dbReference type="PANTHER" id="PTHR38011">
    <property type="entry name" value="DIHYDROFOLATE REDUCTASE FAMILY PROTEIN (AFU_ORTHOLOGUE AFUA_8G06820)"/>
    <property type="match status" value="1"/>
</dbReference>
<evidence type="ECO:0000259" key="17">
    <source>
        <dbReference type="PROSITE" id="PS51747"/>
    </source>
</evidence>
<dbReference type="SUPFAM" id="SSF53927">
    <property type="entry name" value="Cytidine deaminase-like"/>
    <property type="match status" value="1"/>
</dbReference>
<dbReference type="FunFam" id="3.40.140.10:FF:000025">
    <property type="entry name" value="Riboflavin biosynthesis protein RibD"/>
    <property type="match status" value="1"/>
</dbReference>
<dbReference type="Gene3D" id="3.40.140.10">
    <property type="entry name" value="Cytidine Deaminase, domain 2"/>
    <property type="match status" value="1"/>
</dbReference>
<evidence type="ECO:0000256" key="7">
    <source>
        <dbReference type="ARBA" id="ARBA00022723"/>
    </source>
</evidence>
<dbReference type="SUPFAM" id="SSF53597">
    <property type="entry name" value="Dihydrofolate reductase-like"/>
    <property type="match status" value="1"/>
</dbReference>
<feature type="binding site" evidence="16">
    <location>
        <position position="94"/>
    </location>
    <ligand>
        <name>Zn(2+)</name>
        <dbReference type="ChEBI" id="CHEBI:29105"/>
        <note>catalytic</note>
    </ligand>
</feature>
<dbReference type="eggNOG" id="COG1985">
    <property type="taxonomic scope" value="Bacteria"/>
</dbReference>
<feature type="binding site" evidence="15">
    <location>
        <position position="214"/>
    </location>
    <ligand>
        <name>substrate</name>
    </ligand>
</feature>
<feature type="binding site" evidence="15">
    <location>
        <position position="217"/>
    </location>
    <ligand>
        <name>substrate</name>
    </ligand>
</feature>
<evidence type="ECO:0000256" key="10">
    <source>
        <dbReference type="ARBA" id="ARBA00022857"/>
    </source>
</evidence>
<feature type="active site" description="Proton donor" evidence="14">
    <location>
        <position position="62"/>
    </location>
</feature>
<dbReference type="InterPro" id="IPR016193">
    <property type="entry name" value="Cytidine_deaminase-like"/>
</dbReference>
<feature type="binding site" evidence="15">
    <location>
        <position position="180"/>
    </location>
    <ligand>
        <name>NADP(+)</name>
        <dbReference type="ChEBI" id="CHEBI:58349"/>
    </ligand>
</feature>
<dbReference type="NCBIfam" id="TIGR00227">
    <property type="entry name" value="ribD_Cterm"/>
    <property type="match status" value="1"/>
</dbReference>
<dbReference type="Gene3D" id="3.40.430.10">
    <property type="entry name" value="Dihydrofolate Reductase, subunit A"/>
    <property type="match status" value="1"/>
</dbReference>
<dbReference type="GO" id="GO:0050661">
    <property type="term" value="F:NADP binding"/>
    <property type="evidence" value="ECO:0007669"/>
    <property type="project" value="InterPro"/>
</dbReference>
<keyword evidence="12" id="KW-0511">Multifunctional enzyme</keyword>
<feature type="binding site" evidence="15">
    <location>
        <position position="303"/>
    </location>
    <ligand>
        <name>substrate</name>
    </ligand>
</feature>
<evidence type="ECO:0000256" key="2">
    <source>
        <dbReference type="ARBA" id="ARBA00004882"/>
    </source>
</evidence>
<dbReference type="KEGG" id="psl:Psta_1878"/>
<comment type="function">
    <text evidence="1 13">Converts 2,5-diamino-6-(ribosylamino)-4(3h)-pyrimidinone 5'-phosphate into 5-amino-6-(ribosylamino)-2,4(1h,3h)-pyrimidinedione 5'-phosphate.</text>
</comment>
<comment type="pathway">
    <text evidence="3 13">Cofactor biosynthesis; riboflavin biosynthesis; 5-amino-6-(D-ribitylamino)uracil from GTP: step 3/4.</text>
</comment>
<comment type="catalytic activity">
    <reaction evidence="13">
        <text>5-amino-6-(5-phospho-D-ribitylamino)uracil + NADP(+) = 5-amino-6-(5-phospho-D-ribosylamino)uracil + NADPH + H(+)</text>
        <dbReference type="Rhea" id="RHEA:17845"/>
        <dbReference type="ChEBI" id="CHEBI:15378"/>
        <dbReference type="ChEBI" id="CHEBI:57783"/>
        <dbReference type="ChEBI" id="CHEBI:58349"/>
        <dbReference type="ChEBI" id="CHEBI:58421"/>
        <dbReference type="ChEBI" id="CHEBI:58453"/>
        <dbReference type="EC" id="1.1.1.193"/>
    </reaction>
</comment>
<dbReference type="PROSITE" id="PS00903">
    <property type="entry name" value="CYT_DCMP_DEAMINASES_1"/>
    <property type="match status" value="1"/>
</dbReference>
<proteinExistence type="inferred from homology"/>
<feature type="binding site" evidence="15">
    <location>
        <begin position="305"/>
        <end position="311"/>
    </location>
    <ligand>
        <name>NADP(+)</name>
        <dbReference type="ChEBI" id="CHEBI:58349"/>
    </ligand>
</feature>
<evidence type="ECO:0000256" key="8">
    <source>
        <dbReference type="ARBA" id="ARBA00022801"/>
    </source>
</evidence>
<evidence type="ECO:0000256" key="14">
    <source>
        <dbReference type="PIRSR" id="PIRSR006769-1"/>
    </source>
</evidence>
<evidence type="ECO:0000256" key="13">
    <source>
        <dbReference type="PIRNR" id="PIRNR006769"/>
    </source>
</evidence>
<feature type="binding site" evidence="15">
    <location>
        <position position="194"/>
    </location>
    <ligand>
        <name>substrate</name>
    </ligand>
</feature>
<dbReference type="Pfam" id="PF00383">
    <property type="entry name" value="dCMP_cyt_deam_1"/>
    <property type="match status" value="1"/>
</dbReference>
<dbReference type="GO" id="GO:0008270">
    <property type="term" value="F:zinc ion binding"/>
    <property type="evidence" value="ECO:0007669"/>
    <property type="project" value="InterPro"/>
</dbReference>
<feature type="binding site" evidence="15">
    <location>
        <position position="164"/>
    </location>
    <ligand>
        <name>NADP(+)</name>
        <dbReference type="ChEBI" id="CHEBI:58349"/>
    </ligand>
</feature>
<keyword evidence="9 13" id="KW-0862">Zinc</keyword>
<dbReference type="AlphaFoldDB" id="D2QZR9"/>
<feature type="domain" description="CMP/dCMP-type deaminase" evidence="17">
    <location>
        <begin position="10"/>
        <end position="133"/>
    </location>
</feature>
<evidence type="ECO:0000256" key="16">
    <source>
        <dbReference type="PIRSR" id="PIRSR006769-3"/>
    </source>
</evidence>
<dbReference type="HOGENOM" id="CLU_036590_1_2_0"/>
<accession>D2QZR9</accession>
<dbReference type="PROSITE" id="PS51747">
    <property type="entry name" value="CYT_DCMP_DEAMINASES_2"/>
    <property type="match status" value="1"/>
</dbReference>
<dbReference type="UniPathway" id="UPA00275">
    <property type="reaction ID" value="UER00401"/>
</dbReference>
<evidence type="ECO:0000256" key="15">
    <source>
        <dbReference type="PIRSR" id="PIRSR006769-2"/>
    </source>
</evidence>
<evidence type="ECO:0000256" key="6">
    <source>
        <dbReference type="ARBA" id="ARBA00022619"/>
    </source>
</evidence>
<feature type="binding site" evidence="16">
    <location>
        <position position="60"/>
    </location>
    <ligand>
        <name>Zn(2+)</name>
        <dbReference type="ChEBI" id="CHEBI:29105"/>
        <note>catalytic</note>
    </ligand>
</feature>
<keyword evidence="7 13" id="KW-0479">Metal-binding</keyword>
<dbReference type="NCBIfam" id="TIGR00326">
    <property type="entry name" value="eubact_ribD"/>
    <property type="match status" value="1"/>
</dbReference>
<evidence type="ECO:0000256" key="11">
    <source>
        <dbReference type="ARBA" id="ARBA00023002"/>
    </source>
</evidence>
<evidence type="ECO:0000313" key="19">
    <source>
        <dbReference type="Proteomes" id="UP000001887"/>
    </source>
</evidence>
<comment type="pathway">
    <text evidence="2 13">Cofactor biosynthesis; riboflavin biosynthesis; 5-amino-6-(D-ribitylamino)uracil from GTP: step 2/4.</text>
</comment>
<evidence type="ECO:0000256" key="9">
    <source>
        <dbReference type="ARBA" id="ARBA00022833"/>
    </source>
</evidence>
<feature type="binding site" evidence="15">
    <location>
        <position position="231"/>
    </location>
    <ligand>
        <name>NADP(+)</name>
        <dbReference type="ChEBI" id="CHEBI:58349"/>
    </ligand>
</feature>
<comment type="similarity">
    <text evidence="5 13">In the C-terminal section; belongs to the HTP reductase family.</text>
</comment>
<keyword evidence="6 13" id="KW-0686">Riboflavin biosynthesis</keyword>
<dbReference type="EC" id="1.1.1.193" evidence="13"/>
<dbReference type="eggNOG" id="COG0117">
    <property type="taxonomic scope" value="Bacteria"/>
</dbReference>
<dbReference type="InterPro" id="IPR004794">
    <property type="entry name" value="Eubact_RibD"/>
</dbReference>
<comment type="cofactor">
    <cofactor evidence="13 16">
        <name>Zn(2+)</name>
        <dbReference type="ChEBI" id="CHEBI:29105"/>
    </cofactor>
    <text evidence="13 16">Binds 1 zinc ion.</text>
</comment>
<evidence type="ECO:0000256" key="4">
    <source>
        <dbReference type="ARBA" id="ARBA00005259"/>
    </source>
</evidence>
<keyword evidence="11 13" id="KW-0560">Oxidoreductase</keyword>
<protein>
    <recommendedName>
        <fullName evidence="13">Riboflavin biosynthesis protein RibD</fullName>
    </recommendedName>
    <domain>
        <recommendedName>
            <fullName evidence="13">Diaminohydroxyphosphoribosylaminopyrimidine deaminase</fullName>
            <shortName evidence="13">DRAP deaminase</shortName>
            <ecNumber evidence="13">3.5.4.26</ecNumber>
        </recommendedName>
        <alternativeName>
            <fullName evidence="13">Riboflavin-specific deaminase</fullName>
        </alternativeName>
    </domain>
    <domain>
        <recommendedName>
            <fullName evidence="13">5-amino-6-(5-phosphoribosylamino)uracil reductase</fullName>
            <ecNumber evidence="13">1.1.1.193</ecNumber>
        </recommendedName>
        <alternativeName>
            <fullName evidence="13">HTP reductase</fullName>
        </alternativeName>
    </domain>
</protein>
<evidence type="ECO:0000256" key="3">
    <source>
        <dbReference type="ARBA" id="ARBA00004910"/>
    </source>
</evidence>
<keyword evidence="8 13" id="KW-0378">Hydrolase</keyword>
<dbReference type="PIRSF" id="PIRSF006769">
    <property type="entry name" value="RibD"/>
    <property type="match status" value="1"/>
</dbReference>
<comment type="similarity">
    <text evidence="4 13">In the N-terminal section; belongs to the cytidine and deoxycytidylate deaminase family.</text>
</comment>
<dbReference type="CDD" id="cd01284">
    <property type="entry name" value="Riboflavin_deaminase-reductase"/>
    <property type="match status" value="1"/>
</dbReference>
<feature type="binding site" evidence="15">
    <location>
        <position position="178"/>
    </location>
    <ligand>
        <name>substrate</name>
    </ligand>
</feature>
<feature type="binding site" evidence="15">
    <location>
        <position position="210"/>
    </location>
    <ligand>
        <name>NADP(+)</name>
        <dbReference type="ChEBI" id="CHEBI:58349"/>
    </ligand>
</feature>
<evidence type="ECO:0000256" key="12">
    <source>
        <dbReference type="ARBA" id="ARBA00023268"/>
    </source>
</evidence>
<dbReference type="Pfam" id="PF01872">
    <property type="entry name" value="RibD_C"/>
    <property type="match status" value="1"/>
</dbReference>
<feature type="binding site" evidence="16">
    <location>
        <position position="85"/>
    </location>
    <ligand>
        <name>Zn(2+)</name>
        <dbReference type="ChEBI" id="CHEBI:29105"/>
        <note>catalytic</note>
    </ligand>
</feature>
<keyword evidence="19" id="KW-1185">Reference proteome</keyword>
<dbReference type="Proteomes" id="UP000001887">
    <property type="component" value="Chromosome"/>
</dbReference>
<organism evidence="18 19">
    <name type="scientific">Pirellula staleyi (strain ATCC 27377 / DSM 6068 / ICPB 4128)</name>
    <name type="common">Pirella staleyi</name>
    <dbReference type="NCBI Taxonomy" id="530564"/>
    <lineage>
        <taxon>Bacteria</taxon>
        <taxon>Pseudomonadati</taxon>
        <taxon>Planctomycetota</taxon>
        <taxon>Planctomycetia</taxon>
        <taxon>Pirellulales</taxon>
        <taxon>Pirellulaceae</taxon>
        <taxon>Pirellula</taxon>
    </lineage>
</organism>
<reference evidence="18 19" key="1">
    <citation type="journal article" date="2009" name="Stand. Genomic Sci.">
        <title>Complete genome sequence of Pirellula staleyi type strain (ATCC 27377).</title>
        <authorList>
            <person name="Clum A."/>
            <person name="Tindall B.J."/>
            <person name="Sikorski J."/>
            <person name="Ivanova N."/>
            <person name="Mavrommatis K."/>
            <person name="Lucas S."/>
            <person name="Glavina del Rio T."/>
            <person name="Nolan M."/>
            <person name="Chen F."/>
            <person name="Tice H."/>
            <person name="Pitluck S."/>
            <person name="Cheng J.F."/>
            <person name="Chertkov O."/>
            <person name="Brettin T."/>
            <person name="Han C."/>
            <person name="Detter J.C."/>
            <person name="Kuske C."/>
            <person name="Bruce D."/>
            <person name="Goodwin L."/>
            <person name="Ovchinikova G."/>
            <person name="Pati A."/>
            <person name="Mikhailova N."/>
            <person name="Chen A."/>
            <person name="Palaniappan K."/>
            <person name="Land M."/>
            <person name="Hauser L."/>
            <person name="Chang Y.J."/>
            <person name="Jeffries C.D."/>
            <person name="Chain P."/>
            <person name="Rohde M."/>
            <person name="Goker M."/>
            <person name="Bristow J."/>
            <person name="Eisen J.A."/>
            <person name="Markowitz V."/>
            <person name="Hugenholtz P."/>
            <person name="Kyrpides N.C."/>
            <person name="Klenk H.P."/>
            <person name="Lapidus A."/>
        </authorList>
    </citation>
    <scope>NUCLEOTIDE SEQUENCE [LARGE SCALE GENOMIC DNA]</scope>
    <source>
        <strain evidence="19">ATCC 27377 / DSM 6068 / ICPB 4128</strain>
    </source>
</reference>
<dbReference type="EMBL" id="CP001848">
    <property type="protein sequence ID" value="ADB16552.1"/>
    <property type="molecule type" value="Genomic_DNA"/>
</dbReference>
<evidence type="ECO:0000256" key="5">
    <source>
        <dbReference type="ARBA" id="ARBA00007417"/>
    </source>
</evidence>
<comment type="catalytic activity">
    <reaction evidence="13">
        <text>2,5-diamino-6-hydroxy-4-(5-phosphoribosylamino)-pyrimidine + H2O + H(+) = 5-amino-6-(5-phospho-D-ribosylamino)uracil + NH4(+)</text>
        <dbReference type="Rhea" id="RHEA:21868"/>
        <dbReference type="ChEBI" id="CHEBI:15377"/>
        <dbReference type="ChEBI" id="CHEBI:15378"/>
        <dbReference type="ChEBI" id="CHEBI:28938"/>
        <dbReference type="ChEBI" id="CHEBI:58453"/>
        <dbReference type="ChEBI" id="CHEBI:58614"/>
        <dbReference type="EC" id="3.5.4.26"/>
    </reaction>
</comment>
<dbReference type="InterPro" id="IPR024072">
    <property type="entry name" value="DHFR-like_dom_sf"/>
</dbReference>
<dbReference type="InterPro" id="IPR016192">
    <property type="entry name" value="APOBEC/CMP_deaminase_Zn-bd"/>
</dbReference>
<keyword evidence="10 13" id="KW-0521">NADP</keyword>
<dbReference type="EC" id="3.5.4.26" evidence="13"/>
<dbReference type="PANTHER" id="PTHR38011:SF7">
    <property type="entry name" value="2,5-DIAMINO-6-RIBOSYLAMINO-4(3H)-PYRIMIDINONE 5'-PHOSPHATE REDUCTASE"/>
    <property type="match status" value="1"/>
</dbReference>
<dbReference type="GO" id="GO:0008703">
    <property type="term" value="F:5-amino-6-(5-phosphoribosylamino)uracil reductase activity"/>
    <property type="evidence" value="ECO:0007669"/>
    <property type="project" value="UniProtKB-EC"/>
</dbReference>
<dbReference type="InterPro" id="IPR050765">
    <property type="entry name" value="Riboflavin_Biosynth_HTPR"/>
</dbReference>
<feature type="binding site" evidence="15">
    <location>
        <position position="206"/>
    </location>
    <ligand>
        <name>substrate</name>
    </ligand>
</feature>